<dbReference type="EMBL" id="CP000867">
    <property type="protein sequence ID" value="ABX02290.1"/>
    <property type="molecule type" value="Genomic_DNA"/>
</dbReference>
<name>A9AAB7_METM6</name>
<proteinExistence type="predicted"/>
<dbReference type="OrthoDB" id="65511at2157"/>
<dbReference type="HOGENOM" id="CLU_1340754_0_0_2"/>
<dbReference type="AlphaFoldDB" id="A9AAB7"/>
<dbReference type="eggNOG" id="arCOG05028">
    <property type="taxonomic scope" value="Archaea"/>
</dbReference>
<sequence>MNKIVLILSLVLMSSFCLCTDKTDSGSDDLSDYDNNLEVHIGENGIINIPLKSTINESDSTTFTNTTDSEIARDYKSGTYKIIYFDYDKTNMTVGEANVVLHIASVIGTFNTIYPYVVVDDTVYNSTADIEKVKNSNITLTINISKGLTPANIEKYNNTYIIKGNSLEELEKAETRFVIAMFS</sequence>
<protein>
    <submittedName>
        <fullName evidence="1">Uncharacterized protein</fullName>
    </submittedName>
</protein>
<reference evidence="1" key="1">
    <citation type="submission" date="2007-10" db="EMBL/GenBank/DDBJ databases">
        <title>Complete sequence of Methanococcus maripaludis C6.</title>
        <authorList>
            <consortium name="US DOE Joint Genome Institute"/>
            <person name="Copeland A."/>
            <person name="Lucas S."/>
            <person name="Lapidus A."/>
            <person name="Barry K."/>
            <person name="Glavina del Rio T."/>
            <person name="Dalin E."/>
            <person name="Tice H."/>
            <person name="Pitluck S."/>
            <person name="Clum A."/>
            <person name="Schmutz J."/>
            <person name="Larimer F."/>
            <person name="Land M."/>
            <person name="Hauser L."/>
            <person name="Kyrpides N."/>
            <person name="Mikhailova N."/>
            <person name="Sieprawska-Lupa M."/>
            <person name="Whitman W.B."/>
            <person name="Richardson P."/>
        </authorList>
    </citation>
    <scope>NUCLEOTIDE SEQUENCE [LARGE SCALE GENOMIC DNA]</scope>
    <source>
        <strain evidence="1">C6</strain>
    </source>
</reference>
<organism evidence="1">
    <name type="scientific">Methanococcus maripaludis (strain C6 / ATCC BAA-1332)</name>
    <dbReference type="NCBI Taxonomy" id="444158"/>
    <lineage>
        <taxon>Archaea</taxon>
        <taxon>Methanobacteriati</taxon>
        <taxon>Methanobacteriota</taxon>
        <taxon>Methanomada group</taxon>
        <taxon>Methanococci</taxon>
        <taxon>Methanococcales</taxon>
        <taxon>Methanococcaceae</taxon>
        <taxon>Methanococcus</taxon>
    </lineage>
</organism>
<gene>
    <name evidence="1" type="ordered locus">MmarC6_1477</name>
</gene>
<dbReference type="STRING" id="444158.MmarC6_1477"/>
<dbReference type="KEGG" id="mmx:MmarC6_1477"/>
<evidence type="ECO:0000313" key="1">
    <source>
        <dbReference type="EMBL" id="ABX02290.1"/>
    </source>
</evidence>
<accession>A9AAB7</accession>